<keyword evidence="4" id="KW-1185">Reference proteome</keyword>
<dbReference type="Pfam" id="PF01494">
    <property type="entry name" value="FAD_binding_3"/>
    <property type="match status" value="1"/>
</dbReference>
<dbReference type="PANTHER" id="PTHR43476:SF5">
    <property type="entry name" value="FAD-DEPENDENT MONOOXYGENASE"/>
    <property type="match status" value="1"/>
</dbReference>
<evidence type="ECO:0000259" key="2">
    <source>
        <dbReference type="Pfam" id="PF01494"/>
    </source>
</evidence>
<feature type="domain" description="FAD-binding" evidence="2">
    <location>
        <begin position="4"/>
        <end position="317"/>
    </location>
</feature>
<keyword evidence="3" id="KW-0503">Monooxygenase</keyword>
<comment type="caution">
    <text evidence="3">The sequence shown here is derived from an EMBL/GenBank/DDBJ whole genome shotgun (WGS) entry which is preliminary data.</text>
</comment>
<dbReference type="PRINTS" id="PR00420">
    <property type="entry name" value="RNGMNOXGNASE"/>
</dbReference>
<sequence length="360" mass="40479">MYKEVDISIVGGGPGGMLLAYLLAKKGIHVLLLERTNELARAFRGEHINEDGEAILKSYGLYEAVEKRGLLKMEAVEYWQKGEKIKTILPDASVGHLGIHVPQAHLLEAILEQAEAYPTFEYQLNTRVTELLQNEEGRYIGVKAKQGDMELTVMSHLVIGADGRYSTVRKKAQIHPTIRKHGFDLLWARIPAPINYEPVIKMALVDGMQIALFAQTNGYVQIGWHIEEGSYGELRKQPFEPFITKLVEAFPDLREAVQSHIQSWQDFVVLDVFSSQTECWGAEGLALMGDAAHTMTPTGAYGLNEALKDAVALAELIDEQTIQRLELLTCERQRKDEVTKLQALQREKEQQFAAQFLVHV</sequence>
<dbReference type="InterPro" id="IPR002938">
    <property type="entry name" value="FAD-bd"/>
</dbReference>
<protein>
    <submittedName>
        <fullName evidence="3">FAD-dependent monooxygenase</fullName>
    </submittedName>
</protein>
<proteinExistence type="predicted"/>
<dbReference type="PANTHER" id="PTHR43476">
    <property type="entry name" value="3-(3-HYDROXY-PHENYL)PROPIONATE/3-HYDROXYCINNAMIC ACID HYDROXYLASE"/>
    <property type="match status" value="1"/>
</dbReference>
<evidence type="ECO:0000313" key="3">
    <source>
        <dbReference type="EMBL" id="MEL5987874.1"/>
    </source>
</evidence>
<dbReference type="RefSeq" id="WP_325943495.1">
    <property type="nucleotide sequence ID" value="NZ_JALKQX010000004.1"/>
</dbReference>
<dbReference type="Gene3D" id="3.50.50.60">
    <property type="entry name" value="FAD/NAD(P)-binding domain"/>
    <property type="match status" value="1"/>
</dbReference>
<dbReference type="InterPro" id="IPR050631">
    <property type="entry name" value="PheA/TfdB_FAD_monoxygenase"/>
</dbReference>
<accession>A0ABU9LJF0</accession>
<evidence type="ECO:0000256" key="1">
    <source>
        <dbReference type="ARBA" id="ARBA00023002"/>
    </source>
</evidence>
<dbReference type="EMBL" id="JBCEWA010000003">
    <property type="protein sequence ID" value="MEL5987874.1"/>
    <property type="molecule type" value="Genomic_DNA"/>
</dbReference>
<dbReference type="GO" id="GO:0004497">
    <property type="term" value="F:monooxygenase activity"/>
    <property type="evidence" value="ECO:0007669"/>
    <property type="project" value="UniProtKB-KW"/>
</dbReference>
<reference evidence="3 4" key="1">
    <citation type="submission" date="2024-04" db="EMBL/GenBank/DDBJ databases">
        <authorList>
            <person name="Wu Y.S."/>
            <person name="Zhang L."/>
        </authorList>
    </citation>
    <scope>NUCLEOTIDE SEQUENCE [LARGE SCALE GENOMIC DNA]</scope>
    <source>
        <strain evidence="3 4">KG-01</strain>
    </source>
</reference>
<evidence type="ECO:0000313" key="4">
    <source>
        <dbReference type="Proteomes" id="UP001398420"/>
    </source>
</evidence>
<dbReference type="InterPro" id="IPR036188">
    <property type="entry name" value="FAD/NAD-bd_sf"/>
</dbReference>
<name>A0ABU9LJF0_9BACL</name>
<organism evidence="3 4">
    <name type="scientific">Kurthia gibsonii</name>
    <dbReference type="NCBI Taxonomy" id="33946"/>
    <lineage>
        <taxon>Bacteria</taxon>
        <taxon>Bacillati</taxon>
        <taxon>Bacillota</taxon>
        <taxon>Bacilli</taxon>
        <taxon>Bacillales</taxon>
        <taxon>Caryophanaceae</taxon>
        <taxon>Kurthia</taxon>
    </lineage>
</organism>
<dbReference type="SUPFAM" id="SSF51905">
    <property type="entry name" value="FAD/NAD(P)-binding domain"/>
    <property type="match status" value="1"/>
</dbReference>
<keyword evidence="1" id="KW-0560">Oxidoreductase</keyword>
<gene>
    <name evidence="3" type="ORF">AAF454_05545</name>
</gene>
<dbReference type="Proteomes" id="UP001398420">
    <property type="component" value="Unassembled WGS sequence"/>
</dbReference>